<dbReference type="EMBL" id="JAHHHN010000012">
    <property type="protein sequence ID" value="MBW4563334.1"/>
    <property type="molecule type" value="Genomic_DNA"/>
</dbReference>
<evidence type="ECO:0000259" key="6">
    <source>
        <dbReference type="Pfam" id="PF13802"/>
    </source>
</evidence>
<evidence type="ECO:0000256" key="1">
    <source>
        <dbReference type="ARBA" id="ARBA00007806"/>
    </source>
</evidence>
<dbReference type="InterPro" id="IPR048395">
    <property type="entry name" value="Glyco_hydro_31_C"/>
</dbReference>
<evidence type="ECO:0000259" key="7">
    <source>
        <dbReference type="Pfam" id="PF21365"/>
    </source>
</evidence>
<dbReference type="InterPro" id="IPR030458">
    <property type="entry name" value="Glyco_hydro_31_AS"/>
</dbReference>
<organism evidence="8 9">
    <name type="scientific">Mojavia pulchra JT2-VF2</name>
    <dbReference type="NCBI Taxonomy" id="287848"/>
    <lineage>
        <taxon>Bacteria</taxon>
        <taxon>Bacillati</taxon>
        <taxon>Cyanobacteriota</taxon>
        <taxon>Cyanophyceae</taxon>
        <taxon>Nostocales</taxon>
        <taxon>Nostocaceae</taxon>
    </lineage>
</organism>
<dbReference type="Pfam" id="PF13802">
    <property type="entry name" value="Gal_mutarotas_2"/>
    <property type="match status" value="1"/>
</dbReference>
<reference evidence="8" key="1">
    <citation type="submission" date="2021-05" db="EMBL/GenBank/DDBJ databases">
        <authorList>
            <person name="Pietrasiak N."/>
            <person name="Ward R."/>
            <person name="Stajich J.E."/>
            <person name="Kurbessoian T."/>
        </authorList>
    </citation>
    <scope>NUCLEOTIDE SEQUENCE</scope>
    <source>
        <strain evidence="8">JT2-VF2</strain>
    </source>
</reference>
<evidence type="ECO:0000313" key="8">
    <source>
        <dbReference type="EMBL" id="MBW4563334.1"/>
    </source>
</evidence>
<protein>
    <submittedName>
        <fullName evidence="8">Glycoside hydrolase family 31 protein</fullName>
    </submittedName>
</protein>
<dbReference type="PANTHER" id="PTHR22762">
    <property type="entry name" value="ALPHA-GLUCOSIDASE"/>
    <property type="match status" value="1"/>
</dbReference>
<dbReference type="CDD" id="cd14752">
    <property type="entry name" value="GH31_N"/>
    <property type="match status" value="1"/>
</dbReference>
<dbReference type="Pfam" id="PF21365">
    <property type="entry name" value="Glyco_hydro_31_3rd"/>
    <property type="match status" value="1"/>
</dbReference>
<dbReference type="AlphaFoldDB" id="A0A951PZK8"/>
<sequence>MDILNKASLNLRTIKLQRFLGSFFYPLQRDWLERQFRKSQLEAVEATGEIQKAEATKRGGQFNFKHFELEICFLTADLVRVEWKPGISPIPYGIARNDWPEVETVFDQMEECWTISSPQLKVIVGVDGSLTFQNSLGQTLREELPPQRPTKLSRQAKSEGWVQQAKLRPEEHIYGLGERAAPLNLRSPLALRSAQSQPQTNYRMWNSDQPGKYGPGDDPLYLCIPVYMSLYQGGSYLVFYENFFPATFNFADVATASFEGGTLRYYFTFGSPAQILERYTELTGRPLLPPRWALGYHQSRWGYETEAEVRKTAQGFQTHNLPLSAIHLDIDTQQEFRAFTIDPDRFPKLAEFSRELADLGVRLIAINSPGVKADPNSKLFQEGKLQEIFCRRANGEIVTAPVWPGLCAFPDFTNPLARHWWSRQYEYLLDLGIAGFWHDMNEPAVLVLWGDRSLPPKTTLHYMEGRGGTHHEAHNVYGLLQAEAAYEALSEYKPQRRPFIVSRSGWAGLQRYAWTWTGDIETSWEGLRQTIPTVLNLGLSGIPYSGSDIGGFQGDPSAELYLRWLQVSCFIAFCRTHSADNTKKRTPWSFGEPTLSIIREFLRLRYRLLPYFYTLAWEATQTGHPLVRPLFWADPEDSQLWGIDDAFLLGDALLVCAIVQEGATSRTIILPRGHWYNFWDDALLEGGKSVNLKAPLEQIPLLVKAGSILPMEEDNQLILHLYPSAHLSTEAQVYSDAGDGYGESRLDRFYLTPNQDSLELTWKQQGDYAFPYAGVQLHLYGFEPQQVWVDGNEVVNQGRCLDVEQFEQVRWQGVFTNSEHRS</sequence>
<dbReference type="GO" id="GO:0030246">
    <property type="term" value="F:carbohydrate binding"/>
    <property type="evidence" value="ECO:0007669"/>
    <property type="project" value="InterPro"/>
</dbReference>
<comment type="similarity">
    <text evidence="1 4">Belongs to the glycosyl hydrolase 31 family.</text>
</comment>
<feature type="domain" description="Glycoside hydrolase family 31 TIM barrel" evidence="5">
    <location>
        <begin position="286"/>
        <end position="615"/>
    </location>
</feature>
<dbReference type="PROSITE" id="PS00129">
    <property type="entry name" value="GLYCOSYL_HYDROL_F31_1"/>
    <property type="match status" value="1"/>
</dbReference>
<dbReference type="InterPro" id="IPR025887">
    <property type="entry name" value="Glyco_hydro_31_N_dom"/>
</dbReference>
<keyword evidence="3 4" id="KW-0326">Glycosidase</keyword>
<name>A0A951PZK8_9NOST</name>
<gene>
    <name evidence="8" type="ORF">KME32_19735</name>
</gene>
<dbReference type="InterPro" id="IPR013780">
    <property type="entry name" value="Glyco_hydro_b"/>
</dbReference>
<evidence type="ECO:0000256" key="3">
    <source>
        <dbReference type="ARBA" id="ARBA00023295"/>
    </source>
</evidence>
<dbReference type="SUPFAM" id="SSF74650">
    <property type="entry name" value="Galactose mutarotase-like"/>
    <property type="match status" value="1"/>
</dbReference>
<dbReference type="PANTHER" id="PTHR22762:SF120">
    <property type="entry name" value="HETEROGLYCAN GLUCOSIDASE 1"/>
    <property type="match status" value="1"/>
</dbReference>
<keyword evidence="2 4" id="KW-0378">Hydrolase</keyword>
<evidence type="ECO:0000256" key="2">
    <source>
        <dbReference type="ARBA" id="ARBA00022801"/>
    </source>
</evidence>
<dbReference type="SUPFAM" id="SSF51445">
    <property type="entry name" value="(Trans)glycosidases"/>
    <property type="match status" value="1"/>
</dbReference>
<evidence type="ECO:0000256" key="4">
    <source>
        <dbReference type="RuleBase" id="RU361185"/>
    </source>
</evidence>
<feature type="domain" description="Glycoside hydrolase family 31 N-terminal" evidence="6">
    <location>
        <begin position="69"/>
        <end position="248"/>
    </location>
</feature>
<dbReference type="InterPro" id="IPR017853">
    <property type="entry name" value="GH"/>
</dbReference>
<dbReference type="InterPro" id="IPR000322">
    <property type="entry name" value="Glyco_hydro_31_TIM"/>
</dbReference>
<dbReference type="Proteomes" id="UP000715781">
    <property type="component" value="Unassembled WGS sequence"/>
</dbReference>
<reference evidence="8" key="2">
    <citation type="journal article" date="2022" name="Microbiol. Resour. Announc.">
        <title>Metagenome Sequencing to Explore Phylogenomics of Terrestrial Cyanobacteria.</title>
        <authorList>
            <person name="Ward R.D."/>
            <person name="Stajich J.E."/>
            <person name="Johansen J.R."/>
            <person name="Huntemann M."/>
            <person name="Clum A."/>
            <person name="Foster B."/>
            <person name="Foster B."/>
            <person name="Roux S."/>
            <person name="Palaniappan K."/>
            <person name="Varghese N."/>
            <person name="Mukherjee S."/>
            <person name="Reddy T.B.K."/>
            <person name="Daum C."/>
            <person name="Copeland A."/>
            <person name="Chen I.A."/>
            <person name="Ivanova N.N."/>
            <person name="Kyrpides N.C."/>
            <person name="Shapiro N."/>
            <person name="Eloe-Fadrosh E.A."/>
            <person name="Pietrasiak N."/>
        </authorList>
    </citation>
    <scope>NUCLEOTIDE SEQUENCE</scope>
    <source>
        <strain evidence="8">JT2-VF2</strain>
    </source>
</reference>
<evidence type="ECO:0000313" key="9">
    <source>
        <dbReference type="Proteomes" id="UP000715781"/>
    </source>
</evidence>
<dbReference type="GO" id="GO:0004553">
    <property type="term" value="F:hydrolase activity, hydrolyzing O-glycosyl compounds"/>
    <property type="evidence" value="ECO:0007669"/>
    <property type="project" value="InterPro"/>
</dbReference>
<dbReference type="SUPFAM" id="SSF51011">
    <property type="entry name" value="Glycosyl hydrolase domain"/>
    <property type="match status" value="1"/>
</dbReference>
<feature type="domain" description="Glycosyl hydrolase family 31 C-terminal" evidence="7">
    <location>
        <begin position="623"/>
        <end position="709"/>
    </location>
</feature>
<dbReference type="Gene3D" id="3.20.20.80">
    <property type="entry name" value="Glycosidases"/>
    <property type="match status" value="1"/>
</dbReference>
<accession>A0A951PZK8</accession>
<evidence type="ECO:0000259" key="5">
    <source>
        <dbReference type="Pfam" id="PF01055"/>
    </source>
</evidence>
<dbReference type="GO" id="GO:0005975">
    <property type="term" value="P:carbohydrate metabolic process"/>
    <property type="evidence" value="ECO:0007669"/>
    <property type="project" value="InterPro"/>
</dbReference>
<dbReference type="Gene3D" id="2.60.40.1180">
    <property type="entry name" value="Golgi alpha-mannosidase II"/>
    <property type="match status" value="1"/>
</dbReference>
<dbReference type="InterPro" id="IPR011013">
    <property type="entry name" value="Gal_mutarotase_sf_dom"/>
</dbReference>
<proteinExistence type="inferred from homology"/>
<dbReference type="Gene3D" id="2.60.40.1760">
    <property type="entry name" value="glycosyl hydrolase (family 31)"/>
    <property type="match status" value="1"/>
</dbReference>
<dbReference type="Pfam" id="PF01055">
    <property type="entry name" value="Glyco_hydro_31_2nd"/>
    <property type="match status" value="1"/>
</dbReference>
<dbReference type="CDD" id="cd06604">
    <property type="entry name" value="GH31_glucosidase_II_MalA"/>
    <property type="match status" value="1"/>
</dbReference>
<comment type="caution">
    <text evidence="8">The sequence shown here is derived from an EMBL/GenBank/DDBJ whole genome shotgun (WGS) entry which is preliminary data.</text>
</comment>